<keyword evidence="1" id="KW-0472">Membrane</keyword>
<organism evidence="2 3">
    <name type="scientific">Chitinophaga caeni</name>
    <dbReference type="NCBI Taxonomy" id="2029983"/>
    <lineage>
        <taxon>Bacteria</taxon>
        <taxon>Pseudomonadati</taxon>
        <taxon>Bacteroidota</taxon>
        <taxon>Chitinophagia</taxon>
        <taxon>Chitinophagales</taxon>
        <taxon>Chitinophagaceae</taxon>
        <taxon>Chitinophaga</taxon>
    </lineage>
</organism>
<sequence length="142" mass="16080">MGVFGPLHILDPLICFVLAAVCFAIYRNLLIKSRRVFASGEQAEGWVSGFLETYTDRTLKFPVIRFMTKDNHWITATYDVTTAWSFKKGQKLAVVYNKENPEEFEVKEGSLAWVKYLFLVVGGALVVFGTMLILQSFSIISL</sequence>
<gene>
    <name evidence="2" type="ORF">COR50_19160</name>
</gene>
<name>A0A291QYU3_9BACT</name>
<reference evidence="2 3" key="1">
    <citation type="submission" date="2017-10" db="EMBL/GenBank/DDBJ databases">
        <title>Paenichitinophaga pekingensis gen. nov., sp. nov., isolated from activated sludge.</title>
        <authorList>
            <person name="Jin D."/>
            <person name="Kong X."/>
            <person name="Deng Y."/>
            <person name="Bai Z."/>
        </authorList>
    </citation>
    <scope>NUCLEOTIDE SEQUENCE [LARGE SCALE GENOMIC DNA]</scope>
    <source>
        <strain evidence="2 3">13</strain>
    </source>
</reference>
<feature type="transmembrane region" description="Helical" evidence="1">
    <location>
        <begin position="116"/>
        <end position="140"/>
    </location>
</feature>
<feature type="transmembrane region" description="Helical" evidence="1">
    <location>
        <begin position="6"/>
        <end position="26"/>
    </location>
</feature>
<proteinExistence type="predicted"/>
<dbReference type="AlphaFoldDB" id="A0A291QYU3"/>
<evidence type="ECO:0008006" key="4">
    <source>
        <dbReference type="Google" id="ProtNLM"/>
    </source>
</evidence>
<keyword evidence="3" id="KW-1185">Reference proteome</keyword>
<evidence type="ECO:0000313" key="3">
    <source>
        <dbReference type="Proteomes" id="UP000220133"/>
    </source>
</evidence>
<evidence type="ECO:0000256" key="1">
    <source>
        <dbReference type="SAM" id="Phobius"/>
    </source>
</evidence>
<dbReference type="KEGG" id="cbae:COR50_19160"/>
<dbReference type="Proteomes" id="UP000220133">
    <property type="component" value="Chromosome"/>
</dbReference>
<dbReference type="RefSeq" id="WP_098195488.1">
    <property type="nucleotide sequence ID" value="NZ_CP023777.1"/>
</dbReference>
<accession>A0A291QYU3</accession>
<dbReference type="EMBL" id="CP023777">
    <property type="protein sequence ID" value="ATL49120.1"/>
    <property type="molecule type" value="Genomic_DNA"/>
</dbReference>
<protein>
    <recommendedName>
        <fullName evidence="4">DUF3592 domain-containing protein</fullName>
    </recommendedName>
</protein>
<evidence type="ECO:0000313" key="2">
    <source>
        <dbReference type="EMBL" id="ATL49120.1"/>
    </source>
</evidence>
<keyword evidence="1" id="KW-0812">Transmembrane</keyword>
<dbReference type="OrthoDB" id="681001at2"/>
<keyword evidence="1" id="KW-1133">Transmembrane helix</keyword>